<evidence type="ECO:0000313" key="2">
    <source>
        <dbReference type="EMBL" id="CBX28376.1"/>
    </source>
</evidence>
<evidence type="ECO:0000256" key="1">
    <source>
        <dbReference type="SAM" id="Phobius"/>
    </source>
</evidence>
<proteinExistence type="predicted"/>
<feature type="transmembrane region" description="Helical" evidence="1">
    <location>
        <begin position="9"/>
        <end position="29"/>
    </location>
</feature>
<accession>E1YCT2</accession>
<protein>
    <submittedName>
        <fullName evidence="2">Uncharacterized protein</fullName>
    </submittedName>
</protein>
<keyword evidence="1" id="KW-0812">Transmembrane</keyword>
<keyword evidence="1" id="KW-0472">Membrane</keyword>
<sequence length="168" mass="18851">MGNLTKQQIIILSVTAVVALYGVYDFFIAPRAKSVSYSMKNESSGLETFLSGITATITKGSVTAADNYTIKRAETKWKHDPFYDQKSYSDWIKSEKHETESDLQSEPSFNYSGYISMGNKKIAIINGIEYEPGDNLEMEGYVLEKIYPDKAIIVNKKTQSGFEVSLQD</sequence>
<reference evidence="2" key="1">
    <citation type="journal article" date="2011" name="Environ. Microbiol.">
        <title>Genomic insights into the metabolic potential of the polycyclic aromatic hydrocarbon degrading sulfate-reducing Deltaproteobacterium N47.</title>
        <authorList>
            <person name="Bergmann F."/>
            <person name="Selesi D."/>
            <person name="Weinmaier T."/>
            <person name="Tischler P."/>
            <person name="Rattei T."/>
            <person name="Meckenstock R.U."/>
        </authorList>
    </citation>
    <scope>NUCLEOTIDE SEQUENCE</scope>
</reference>
<dbReference type="EMBL" id="FR695868">
    <property type="protein sequence ID" value="CBX28376.1"/>
    <property type="molecule type" value="Genomic_DNA"/>
</dbReference>
<keyword evidence="1" id="KW-1133">Transmembrane helix</keyword>
<gene>
    <name evidence="2" type="ORF">N47_G37000</name>
</gene>
<organism evidence="2">
    <name type="scientific">uncultured Desulfobacterium sp</name>
    <dbReference type="NCBI Taxonomy" id="201089"/>
    <lineage>
        <taxon>Bacteria</taxon>
        <taxon>Pseudomonadati</taxon>
        <taxon>Thermodesulfobacteriota</taxon>
        <taxon>Desulfobacteria</taxon>
        <taxon>Desulfobacterales</taxon>
        <taxon>Desulfobacteriaceae</taxon>
        <taxon>Desulfobacterium</taxon>
        <taxon>environmental samples</taxon>
    </lineage>
</organism>
<dbReference type="AlphaFoldDB" id="E1YCT2"/>
<name>E1YCT2_9BACT</name>